<evidence type="ECO:0000313" key="2">
    <source>
        <dbReference type="Proteomes" id="UP000006176"/>
    </source>
</evidence>
<sequence>MISKVQASNVAYIKQSAPKEDSTKGISKTDKSEGVDKLSAIKAQIEDGSYKVDLVKTSGAVAEALL</sequence>
<dbReference type="EMBL" id="CP003333">
    <property type="protein sequence ID" value="AFL68416.1"/>
    <property type="molecule type" value="Genomic_DNA"/>
</dbReference>
<dbReference type="InterPro" id="IPR035890">
    <property type="entry name" value="Anti-sigma-28_factor_FlgM_sf"/>
</dbReference>
<dbReference type="SUPFAM" id="SSF101498">
    <property type="entry name" value="Anti-sigma factor FlgM"/>
    <property type="match status" value="1"/>
</dbReference>
<reference evidence="1 2" key="1">
    <citation type="submission" date="2012-06" db="EMBL/GenBank/DDBJ databases">
        <title>Complete sequence of Sulfurospirillum barnesii SES-3.</title>
        <authorList>
            <consortium name="US DOE Joint Genome Institute"/>
            <person name="Lucas S."/>
            <person name="Han J."/>
            <person name="Lapidus A."/>
            <person name="Cheng J.-F."/>
            <person name="Goodwin L."/>
            <person name="Pitluck S."/>
            <person name="Peters L."/>
            <person name="Ovchinnikova G."/>
            <person name="Lu M."/>
            <person name="Detter J.C."/>
            <person name="Han C."/>
            <person name="Tapia R."/>
            <person name="Land M."/>
            <person name="Hauser L."/>
            <person name="Kyrpides N."/>
            <person name="Ivanova N."/>
            <person name="Pagani I."/>
            <person name="Stolz J."/>
            <person name="Arkin A."/>
            <person name="Dehal P."/>
            <person name="Oremland R."/>
            <person name="Saltikov C."/>
            <person name="Basu P."/>
            <person name="Hollibaugh J."/>
            <person name="Newman D."/>
            <person name="Stolyar S."/>
            <person name="Hazen T."/>
            <person name="Woyke T."/>
        </authorList>
    </citation>
    <scope>NUCLEOTIDE SEQUENCE [LARGE SCALE GENOMIC DNA]</scope>
    <source>
        <strain evidence="2">ATCC 700032 / DSM 10660 / SES-3</strain>
    </source>
</reference>
<keyword evidence="2" id="KW-1185">Reference proteome</keyword>
<dbReference type="STRING" id="760154.Sulba_1120"/>
<dbReference type="OrthoDB" id="5340044at2"/>
<dbReference type="PATRIC" id="fig|760154.4.peg.1122"/>
<dbReference type="Proteomes" id="UP000006176">
    <property type="component" value="Chromosome"/>
</dbReference>
<organism evidence="1 2">
    <name type="scientific">Sulfurospirillum barnesii (strain ATCC 700032 / DSM 10660 / SES-3)</name>
    <dbReference type="NCBI Taxonomy" id="760154"/>
    <lineage>
        <taxon>Bacteria</taxon>
        <taxon>Pseudomonadati</taxon>
        <taxon>Campylobacterota</taxon>
        <taxon>Epsilonproteobacteria</taxon>
        <taxon>Campylobacterales</taxon>
        <taxon>Sulfurospirillaceae</taxon>
        <taxon>Sulfurospirillum</taxon>
    </lineage>
</organism>
<evidence type="ECO:0000313" key="1">
    <source>
        <dbReference type="EMBL" id="AFL68416.1"/>
    </source>
</evidence>
<dbReference type="AlphaFoldDB" id="I3XWU2"/>
<dbReference type="RefSeq" id="WP_014769295.1">
    <property type="nucleotide sequence ID" value="NC_018002.1"/>
</dbReference>
<accession>I3XWU2</accession>
<proteinExistence type="predicted"/>
<dbReference type="KEGG" id="sba:Sulba_1120"/>
<dbReference type="HOGENOM" id="CLU_2829659_0_0_7"/>
<name>I3XWU2_SULBS</name>
<gene>
    <name evidence="1" type="ordered locus">Sulba_1120</name>
</gene>
<protein>
    <submittedName>
        <fullName evidence="1">Anti-sigma-28 factor, FlgM</fullName>
    </submittedName>
</protein>